<comment type="caution">
    <text evidence="6">The sequence shown here is derived from an EMBL/GenBank/DDBJ whole genome shotgun (WGS) entry which is preliminary data.</text>
</comment>
<evidence type="ECO:0000259" key="5">
    <source>
        <dbReference type="Pfam" id="PF12333"/>
    </source>
</evidence>
<comment type="similarity">
    <text evidence="3">Belongs to the IPI1/TEX10 family.</text>
</comment>
<dbReference type="EMBL" id="JBBWUH010000005">
    <property type="protein sequence ID" value="KAK8166478.1"/>
    <property type="molecule type" value="Genomic_DNA"/>
</dbReference>
<proteinExistence type="inferred from homology"/>
<comment type="subunit">
    <text evidence="3">Component of the RIX1 complex.</text>
</comment>
<dbReference type="InterPro" id="IPR024679">
    <property type="entry name" value="Ipi1_N"/>
</dbReference>
<feature type="domain" description="Pre-rRNA-processing protein Ipi1 N-terminal" evidence="5">
    <location>
        <begin position="133"/>
        <end position="239"/>
    </location>
</feature>
<gene>
    <name evidence="6" type="ORF">IWX90DRAFT_214529</name>
</gene>
<protein>
    <recommendedName>
        <fullName evidence="3">Pre-rRNA-processing protein</fullName>
    </recommendedName>
</protein>
<evidence type="ECO:0000256" key="1">
    <source>
        <dbReference type="ARBA" id="ARBA00004123"/>
    </source>
</evidence>
<feature type="region of interest" description="Disordered" evidence="4">
    <location>
        <begin position="1"/>
        <end position="30"/>
    </location>
</feature>
<dbReference type="PANTHER" id="PTHR16056">
    <property type="entry name" value="REGULATOR OF MICROTUBULE DYNAMICS PROTEIN"/>
    <property type="match status" value="1"/>
</dbReference>
<evidence type="ECO:0000256" key="2">
    <source>
        <dbReference type="ARBA" id="ARBA00023242"/>
    </source>
</evidence>
<accession>A0ABR1XTF1</accession>
<sequence length="358" mass="39713">MGSSSKKKKEKQKDFQKPKLKVGKAKPKADNYTDTSFKAKSIVVKSQSIHTTPQGVVAECAHYLGLLSHKTDTQRREALAYLTGAINTARAQNVPLPQPVSVIIPKAGTLIYDNAKSVREQLLKLLQVLPPNDVKPYVEDLVLRTRAGMTSLSMEIRLSSLDVLDWLLKSHPKDTVSCAGGWVHTLKCFNSTLGFREPVSSSAPQKWSTAASTVGASHSDSEKLKKLRAHQLTSLATFLRTGIVEDPEEKKRAKEEADRLRRQCFPLHQAHHHLHTPQNAFDHLNLFGAPPDEDNRMYTDRHGRQRAFAKLARPALENGLKSAKKEGGMVGRAAAEVEKVVQEGMHDFDDDDVSDYGL</sequence>
<name>A0ABR1XTF1_9PEZI</name>
<evidence type="ECO:0000256" key="3">
    <source>
        <dbReference type="RuleBase" id="RU368021"/>
    </source>
</evidence>
<comment type="subcellular location">
    <subcellularLocation>
        <location evidence="1 3">Nucleus</location>
    </subcellularLocation>
</comment>
<keyword evidence="2 3" id="KW-0539">Nucleus</keyword>
<dbReference type="Pfam" id="PF12333">
    <property type="entry name" value="Ipi1_N"/>
    <property type="match status" value="1"/>
</dbReference>
<keyword evidence="7" id="KW-1185">Reference proteome</keyword>
<evidence type="ECO:0000256" key="4">
    <source>
        <dbReference type="SAM" id="MobiDB-lite"/>
    </source>
</evidence>
<keyword evidence="3" id="KW-0690">Ribosome biogenesis</keyword>
<feature type="compositionally biased region" description="Basic residues" evidence="4">
    <location>
        <begin position="1"/>
        <end position="10"/>
    </location>
</feature>
<evidence type="ECO:0000313" key="6">
    <source>
        <dbReference type="EMBL" id="KAK8166478.1"/>
    </source>
</evidence>
<organism evidence="6 7">
    <name type="scientific">Phyllosticta citrichinensis</name>
    <dbReference type="NCBI Taxonomy" id="1130410"/>
    <lineage>
        <taxon>Eukaryota</taxon>
        <taxon>Fungi</taxon>
        <taxon>Dikarya</taxon>
        <taxon>Ascomycota</taxon>
        <taxon>Pezizomycotina</taxon>
        <taxon>Dothideomycetes</taxon>
        <taxon>Dothideomycetes incertae sedis</taxon>
        <taxon>Botryosphaeriales</taxon>
        <taxon>Phyllostictaceae</taxon>
        <taxon>Phyllosticta</taxon>
    </lineage>
</organism>
<reference evidence="6 7" key="1">
    <citation type="journal article" date="2022" name="G3 (Bethesda)">
        <title>Enemy or ally: a genomic approach to elucidate the lifestyle of Phyllosticta citrichinaensis.</title>
        <authorList>
            <person name="Buijs V.A."/>
            <person name="Groenewald J.Z."/>
            <person name="Haridas S."/>
            <person name="LaButti K.M."/>
            <person name="Lipzen A."/>
            <person name="Martin F.M."/>
            <person name="Barry K."/>
            <person name="Grigoriev I.V."/>
            <person name="Crous P.W."/>
            <person name="Seidl M.F."/>
        </authorList>
    </citation>
    <scope>NUCLEOTIDE SEQUENCE [LARGE SCALE GENOMIC DNA]</scope>
    <source>
        <strain evidence="6 7">CBS 129764</strain>
    </source>
</reference>
<dbReference type="Proteomes" id="UP001456524">
    <property type="component" value="Unassembled WGS sequence"/>
</dbReference>
<comment type="function">
    <text evidence="3">Component of the RIX1 complex required for processing of ITS2 sequences from 35S pre-rRNA.</text>
</comment>
<evidence type="ECO:0000313" key="7">
    <source>
        <dbReference type="Proteomes" id="UP001456524"/>
    </source>
</evidence>
<keyword evidence="3" id="KW-0698">rRNA processing</keyword>
<dbReference type="PANTHER" id="PTHR16056:SF2">
    <property type="entry name" value="TESTIS-EXPRESSED PROTEIN 10"/>
    <property type="match status" value="1"/>
</dbReference>